<organism evidence="11 12">
    <name type="scientific">Amycolatopsis panacis</name>
    <dbReference type="NCBI Taxonomy" id="2340917"/>
    <lineage>
        <taxon>Bacteria</taxon>
        <taxon>Bacillati</taxon>
        <taxon>Actinomycetota</taxon>
        <taxon>Actinomycetes</taxon>
        <taxon>Pseudonocardiales</taxon>
        <taxon>Pseudonocardiaceae</taxon>
        <taxon>Amycolatopsis</taxon>
    </lineage>
</organism>
<evidence type="ECO:0000256" key="1">
    <source>
        <dbReference type="ARBA" id="ARBA00004651"/>
    </source>
</evidence>
<dbReference type="PANTHER" id="PTHR32196">
    <property type="entry name" value="ABC TRANSPORTER PERMEASE PROTEIN YPHD-RELATED-RELATED"/>
    <property type="match status" value="1"/>
</dbReference>
<evidence type="ECO:0000256" key="7">
    <source>
        <dbReference type="ARBA" id="ARBA00023136"/>
    </source>
</evidence>
<reference evidence="11 12" key="1">
    <citation type="submission" date="2018-09" db="EMBL/GenBank/DDBJ databases">
        <title>YIM PH 21725 draft genome.</title>
        <authorList>
            <person name="Miao C."/>
        </authorList>
    </citation>
    <scope>NUCLEOTIDE SEQUENCE [LARGE SCALE GENOMIC DNA]</scope>
    <source>
        <strain evidence="12">YIM PH21725</strain>
    </source>
</reference>
<feature type="transmembrane region" description="Helical" evidence="10">
    <location>
        <begin position="143"/>
        <end position="161"/>
    </location>
</feature>
<feature type="transmembrane region" description="Helical" evidence="10">
    <location>
        <begin position="233"/>
        <end position="254"/>
    </location>
</feature>
<evidence type="ECO:0000256" key="5">
    <source>
        <dbReference type="ARBA" id="ARBA00022692"/>
    </source>
</evidence>
<feature type="transmembrane region" description="Helical" evidence="10">
    <location>
        <begin position="287"/>
        <end position="310"/>
    </location>
</feature>
<feature type="transmembrane region" description="Helical" evidence="10">
    <location>
        <begin position="113"/>
        <end position="136"/>
    </location>
</feature>
<keyword evidence="2" id="KW-0813">Transport</keyword>
<feature type="region of interest" description="Disordered" evidence="9">
    <location>
        <begin position="1"/>
        <end position="24"/>
    </location>
</feature>
<dbReference type="InterPro" id="IPR001851">
    <property type="entry name" value="ABC_transp_permease"/>
</dbReference>
<sequence length="337" mass="34880">MAIQPSSPNDELGHGAATPSSRRQRTSVSTVVARQAVMILLVALSVGFSIAMPDTFASWGNFRVMVTSQTIVLFLAIAATFVLRAGEFDLSLGSVMAFTAVALGVLTEHGVNLTLSLVIVLLAGALIGLVNGVLVVRLRVNSFIATLGMLTVLSGATFALTGGRRADVYPAGLQDAVNKEILGLPALTYAGWLLVIVVWYVYEKAPVGRMLLFTGGNPEAARLSGIPVDRLKITSFLVAAVLSAVAGLLIAGYLGSVDPGIGSSYLMTPFAAAFLGATTIEVGRYNAFGTFVGLCLLTVGITGLQLMGGALWVSDVFNGAALIVAVVFGMAVGRARG</sequence>
<dbReference type="Pfam" id="PF02653">
    <property type="entry name" value="BPD_transp_2"/>
    <property type="match status" value="1"/>
</dbReference>
<evidence type="ECO:0000256" key="6">
    <source>
        <dbReference type="ARBA" id="ARBA00022989"/>
    </source>
</evidence>
<keyword evidence="3" id="KW-1003">Cell membrane</keyword>
<evidence type="ECO:0000256" key="10">
    <source>
        <dbReference type="SAM" id="Phobius"/>
    </source>
</evidence>
<comment type="subcellular location">
    <subcellularLocation>
        <location evidence="1">Cell membrane</location>
        <topology evidence="1">Multi-pass membrane protein</topology>
    </subcellularLocation>
</comment>
<dbReference type="GO" id="GO:0005886">
    <property type="term" value="C:plasma membrane"/>
    <property type="evidence" value="ECO:0007669"/>
    <property type="project" value="UniProtKB-SubCell"/>
</dbReference>
<dbReference type="CDD" id="cd06579">
    <property type="entry name" value="TM_PBP1_transp_AraH_like"/>
    <property type="match status" value="1"/>
</dbReference>
<evidence type="ECO:0000313" key="11">
    <source>
        <dbReference type="EMBL" id="RJQ84193.1"/>
    </source>
</evidence>
<feature type="transmembrane region" description="Helical" evidence="10">
    <location>
        <begin position="316"/>
        <end position="333"/>
    </location>
</feature>
<evidence type="ECO:0000256" key="3">
    <source>
        <dbReference type="ARBA" id="ARBA00022475"/>
    </source>
</evidence>
<dbReference type="PANTHER" id="PTHR32196:SF71">
    <property type="entry name" value="AUTOINDUCER 2 IMPORT SYSTEM PERMEASE PROTEIN LSRD"/>
    <property type="match status" value="1"/>
</dbReference>
<evidence type="ECO:0000256" key="4">
    <source>
        <dbReference type="ARBA" id="ARBA00022519"/>
    </source>
</evidence>
<dbReference type="EMBL" id="QZFV01000088">
    <property type="protein sequence ID" value="RJQ84193.1"/>
    <property type="molecule type" value="Genomic_DNA"/>
</dbReference>
<dbReference type="GO" id="GO:0022857">
    <property type="term" value="F:transmembrane transporter activity"/>
    <property type="evidence" value="ECO:0007669"/>
    <property type="project" value="InterPro"/>
</dbReference>
<evidence type="ECO:0000256" key="9">
    <source>
        <dbReference type="SAM" id="MobiDB-lite"/>
    </source>
</evidence>
<keyword evidence="12" id="KW-1185">Reference proteome</keyword>
<dbReference type="Proteomes" id="UP000285112">
    <property type="component" value="Unassembled WGS sequence"/>
</dbReference>
<evidence type="ECO:0000256" key="8">
    <source>
        <dbReference type="ARBA" id="ARBA00039381"/>
    </source>
</evidence>
<keyword evidence="5 10" id="KW-0812">Transmembrane</keyword>
<evidence type="ECO:0000313" key="12">
    <source>
        <dbReference type="Proteomes" id="UP000285112"/>
    </source>
</evidence>
<keyword evidence="4" id="KW-0997">Cell inner membrane</keyword>
<keyword evidence="6 10" id="KW-1133">Transmembrane helix</keyword>
<feature type="transmembrane region" description="Helical" evidence="10">
    <location>
        <begin position="64"/>
        <end position="83"/>
    </location>
</feature>
<proteinExistence type="predicted"/>
<feature type="transmembrane region" description="Helical" evidence="10">
    <location>
        <begin position="90"/>
        <end position="107"/>
    </location>
</feature>
<accession>A0A419I2M5</accession>
<name>A0A419I2M5_9PSEU</name>
<feature type="transmembrane region" description="Helical" evidence="10">
    <location>
        <begin position="31"/>
        <end position="52"/>
    </location>
</feature>
<dbReference type="AlphaFoldDB" id="A0A419I2M5"/>
<evidence type="ECO:0000256" key="2">
    <source>
        <dbReference type="ARBA" id="ARBA00022448"/>
    </source>
</evidence>
<comment type="caution">
    <text evidence="11">The sequence shown here is derived from an EMBL/GenBank/DDBJ whole genome shotgun (WGS) entry which is preliminary data.</text>
</comment>
<protein>
    <recommendedName>
        <fullName evidence="8">Autoinducer 2 import system permease protein LsrD</fullName>
    </recommendedName>
</protein>
<gene>
    <name evidence="11" type="ORF">D5S19_17840</name>
</gene>
<keyword evidence="7 10" id="KW-0472">Membrane</keyword>
<feature type="transmembrane region" description="Helical" evidence="10">
    <location>
        <begin position="260"/>
        <end position="280"/>
    </location>
</feature>
<feature type="transmembrane region" description="Helical" evidence="10">
    <location>
        <begin position="181"/>
        <end position="202"/>
    </location>
</feature>